<dbReference type="GO" id="GO:0006629">
    <property type="term" value="P:lipid metabolic process"/>
    <property type="evidence" value="ECO:0007669"/>
    <property type="project" value="InterPro"/>
</dbReference>
<dbReference type="PANTHER" id="PTHR46211">
    <property type="entry name" value="GLYCEROPHOSPHORYL DIESTER PHOSPHODIESTERASE"/>
    <property type="match status" value="1"/>
</dbReference>
<dbReference type="EMBL" id="FZPH01000002">
    <property type="protein sequence ID" value="SNS95206.1"/>
    <property type="molecule type" value="Genomic_DNA"/>
</dbReference>
<keyword evidence="4" id="KW-1185">Reference proteome</keyword>
<keyword evidence="1" id="KW-0732">Signal</keyword>
<dbReference type="InterPro" id="IPR017946">
    <property type="entry name" value="PLC-like_Pdiesterase_TIM-brl"/>
</dbReference>
<dbReference type="PANTHER" id="PTHR46211:SF14">
    <property type="entry name" value="GLYCEROPHOSPHODIESTER PHOSPHODIESTERASE"/>
    <property type="match status" value="1"/>
</dbReference>
<sequence length="684" mass="74451">MSRWQRRAVTALAATVALSGVAGLTAGTAPASAKPTKTFDLQAHRGGIGLRVENTLASFGNALQLGVSTLELDVQITEDGQAVVTHDRKTTGAKCADTAPAFPGDPKFPYIGKYINTLSLAQVRTLDCGSLAQRDFPGQVVVPGARMPLLSEVFALVNRYQARDVKLNVETKVEAGAPSETAPREQFVQVTAREVRAAGLLGQVTIQSFDWGSLMRMRQVEPRLPLVALGNPAMNQTGQPGKSPWLGGLDIDDFGGDPIKAIKSFGASAFSPVHGDPQNGKVTDANYKPYVTKAMVDHAHRNGIKVIPWTVDDVPTMTKLIDDGVDGIITDYPDRLRTLLGQLRFKLPKAYASPFDVQAHRGGRADLPENTLPAFAQALSNKAISTLELDTGVTKDGKLVVLHDRTINGSHCVDTAPVKPRDKMFPYVGKLVHDLTLAQIKTIDCGTKTLPELPDQVAVPGARIPTLDEVFALVKGSDRPDVRMNIETKISPTANDTEAFGPFTAKLVKAIQKARFEDRVTIQSFDWRTIIRARELDQKIETVALVWQYGSAECASLADECSLQAVYGDKSVKSPWTGGLDWWKYRDLGKLVRAAGAGTVSANWQVHDPTQGTVVNSDWYLRQDPSYYFGPDVPVLQRRDKLKVVPYTVDDPAVMQRVIDLGVDGIVTDNPRLLIHVAIRNGLR</sequence>
<dbReference type="GO" id="GO:0008081">
    <property type="term" value="F:phosphoric diester hydrolase activity"/>
    <property type="evidence" value="ECO:0007669"/>
    <property type="project" value="InterPro"/>
</dbReference>
<dbReference type="PROSITE" id="PS51318">
    <property type="entry name" value="TAT"/>
    <property type="match status" value="1"/>
</dbReference>
<dbReference type="PROSITE" id="PS51704">
    <property type="entry name" value="GP_PDE"/>
    <property type="match status" value="2"/>
</dbReference>
<evidence type="ECO:0000259" key="2">
    <source>
        <dbReference type="PROSITE" id="PS51704"/>
    </source>
</evidence>
<evidence type="ECO:0000313" key="3">
    <source>
        <dbReference type="EMBL" id="SNS95206.1"/>
    </source>
</evidence>
<organism evidence="3 4">
    <name type="scientific">Asanoa hainanensis</name>
    <dbReference type="NCBI Taxonomy" id="560556"/>
    <lineage>
        <taxon>Bacteria</taxon>
        <taxon>Bacillati</taxon>
        <taxon>Actinomycetota</taxon>
        <taxon>Actinomycetes</taxon>
        <taxon>Micromonosporales</taxon>
        <taxon>Micromonosporaceae</taxon>
        <taxon>Asanoa</taxon>
    </lineage>
</organism>
<gene>
    <name evidence="3" type="ORF">SAMN05421812_102487</name>
</gene>
<feature type="domain" description="GP-PDE" evidence="2">
    <location>
        <begin position="355"/>
        <end position="678"/>
    </location>
</feature>
<feature type="signal peptide" evidence="1">
    <location>
        <begin position="1"/>
        <end position="33"/>
    </location>
</feature>
<reference evidence="3 4" key="1">
    <citation type="submission" date="2017-06" db="EMBL/GenBank/DDBJ databases">
        <authorList>
            <person name="Kim H.J."/>
            <person name="Triplett B.A."/>
        </authorList>
    </citation>
    <scope>NUCLEOTIDE SEQUENCE [LARGE SCALE GENOMIC DNA]</scope>
    <source>
        <strain evidence="3 4">CGMCC 4.5593</strain>
    </source>
</reference>
<dbReference type="Gene3D" id="3.20.20.190">
    <property type="entry name" value="Phosphatidylinositol (PI) phosphodiesterase"/>
    <property type="match status" value="2"/>
</dbReference>
<protein>
    <submittedName>
        <fullName evidence="3">Glycerophosphoryl diester phosphodiesterase</fullName>
    </submittedName>
</protein>
<proteinExistence type="predicted"/>
<dbReference type="AlphaFoldDB" id="A0A239IN79"/>
<dbReference type="Proteomes" id="UP000198362">
    <property type="component" value="Unassembled WGS sequence"/>
</dbReference>
<dbReference type="Pfam" id="PF03009">
    <property type="entry name" value="GDPD"/>
    <property type="match status" value="3"/>
</dbReference>
<evidence type="ECO:0000256" key="1">
    <source>
        <dbReference type="SAM" id="SignalP"/>
    </source>
</evidence>
<dbReference type="InterPro" id="IPR006311">
    <property type="entry name" value="TAT_signal"/>
</dbReference>
<name>A0A239IN79_9ACTN</name>
<dbReference type="SUPFAM" id="SSF51695">
    <property type="entry name" value="PLC-like phosphodiesterases"/>
    <property type="match status" value="2"/>
</dbReference>
<evidence type="ECO:0000313" key="4">
    <source>
        <dbReference type="Proteomes" id="UP000198362"/>
    </source>
</evidence>
<feature type="chain" id="PRO_5039121289" evidence="1">
    <location>
        <begin position="34"/>
        <end position="684"/>
    </location>
</feature>
<dbReference type="InterPro" id="IPR030395">
    <property type="entry name" value="GP_PDE_dom"/>
</dbReference>
<feature type="domain" description="GP-PDE" evidence="2">
    <location>
        <begin position="39"/>
        <end position="340"/>
    </location>
</feature>
<accession>A0A239IN79</accession>